<dbReference type="GO" id="GO:0003677">
    <property type="term" value="F:DNA binding"/>
    <property type="evidence" value="ECO:0007669"/>
    <property type="project" value="UniProtKB-KW"/>
</dbReference>
<name>A0A9D1XD27_9FIRM</name>
<reference evidence="5" key="2">
    <citation type="submission" date="2021-04" db="EMBL/GenBank/DDBJ databases">
        <authorList>
            <person name="Gilroy R."/>
        </authorList>
    </citation>
    <scope>NUCLEOTIDE SEQUENCE</scope>
    <source>
        <strain evidence="5">CHK183-1962</strain>
    </source>
</reference>
<keyword evidence="1" id="KW-0805">Transcription regulation</keyword>
<evidence type="ECO:0000259" key="4">
    <source>
        <dbReference type="PROSITE" id="PS50995"/>
    </source>
</evidence>
<keyword evidence="2" id="KW-0238">DNA-binding</keyword>
<evidence type="ECO:0000313" key="6">
    <source>
        <dbReference type="Proteomes" id="UP000886890"/>
    </source>
</evidence>
<proteinExistence type="predicted"/>
<protein>
    <submittedName>
        <fullName evidence="5">MarR family winged helix-turn-helix transcriptional regulator</fullName>
    </submittedName>
</protein>
<keyword evidence="3" id="KW-0804">Transcription</keyword>
<dbReference type="PANTHER" id="PTHR42756:SF1">
    <property type="entry name" value="TRANSCRIPTIONAL REPRESSOR OF EMRAB OPERON"/>
    <property type="match status" value="1"/>
</dbReference>
<sequence length="161" mass="18477">MSGVEDHGRKPVNVMLAKLGHMSFSMMFLKAKDLGIHPGQVPICAYLYHHDGCRQKEIVEALRIKPSTVSVSMERLEKNGLITRRPEEGHPRIVRVYVTEKLRECYRTLKNVLEESDGILLNGFSEKEKEQMCEYLQRMIGNLEQVQKSEKGSRCCGQEEL</sequence>
<dbReference type="PANTHER" id="PTHR42756">
    <property type="entry name" value="TRANSCRIPTIONAL REGULATOR, MARR"/>
    <property type="match status" value="1"/>
</dbReference>
<gene>
    <name evidence="5" type="ORF">H9734_04855</name>
</gene>
<dbReference type="InterPro" id="IPR036390">
    <property type="entry name" value="WH_DNA-bd_sf"/>
</dbReference>
<dbReference type="SUPFAM" id="SSF46785">
    <property type="entry name" value="Winged helix' DNA-binding domain"/>
    <property type="match status" value="1"/>
</dbReference>
<dbReference type="Pfam" id="PF12802">
    <property type="entry name" value="MarR_2"/>
    <property type="match status" value="1"/>
</dbReference>
<accession>A0A9D1XD27</accession>
<dbReference type="PROSITE" id="PS50995">
    <property type="entry name" value="HTH_MARR_2"/>
    <property type="match status" value="1"/>
</dbReference>
<dbReference type="Proteomes" id="UP000886890">
    <property type="component" value="Unassembled WGS sequence"/>
</dbReference>
<dbReference type="CDD" id="cd00090">
    <property type="entry name" value="HTH_ARSR"/>
    <property type="match status" value="1"/>
</dbReference>
<comment type="caution">
    <text evidence="5">The sequence shown here is derived from an EMBL/GenBank/DDBJ whole genome shotgun (WGS) entry which is preliminary data.</text>
</comment>
<dbReference type="InterPro" id="IPR000835">
    <property type="entry name" value="HTH_MarR-typ"/>
</dbReference>
<dbReference type="SMART" id="SM00347">
    <property type="entry name" value="HTH_MARR"/>
    <property type="match status" value="1"/>
</dbReference>
<organism evidence="5 6">
    <name type="scientific">Candidatus Fusicatenibacter merdavium</name>
    <dbReference type="NCBI Taxonomy" id="2838600"/>
    <lineage>
        <taxon>Bacteria</taxon>
        <taxon>Bacillati</taxon>
        <taxon>Bacillota</taxon>
        <taxon>Clostridia</taxon>
        <taxon>Lachnospirales</taxon>
        <taxon>Lachnospiraceae</taxon>
        <taxon>Fusicatenibacter</taxon>
    </lineage>
</organism>
<feature type="domain" description="HTH marR-type" evidence="4">
    <location>
        <begin position="1"/>
        <end position="141"/>
    </location>
</feature>
<dbReference type="Gene3D" id="1.10.10.10">
    <property type="entry name" value="Winged helix-like DNA-binding domain superfamily/Winged helix DNA-binding domain"/>
    <property type="match status" value="1"/>
</dbReference>
<dbReference type="EMBL" id="DXEK01000078">
    <property type="protein sequence ID" value="HIX76911.1"/>
    <property type="molecule type" value="Genomic_DNA"/>
</dbReference>
<dbReference type="InterPro" id="IPR036388">
    <property type="entry name" value="WH-like_DNA-bd_sf"/>
</dbReference>
<evidence type="ECO:0000256" key="1">
    <source>
        <dbReference type="ARBA" id="ARBA00023015"/>
    </source>
</evidence>
<evidence type="ECO:0000256" key="2">
    <source>
        <dbReference type="ARBA" id="ARBA00023125"/>
    </source>
</evidence>
<dbReference type="InterPro" id="IPR011991">
    <property type="entry name" value="ArsR-like_HTH"/>
</dbReference>
<evidence type="ECO:0000313" key="5">
    <source>
        <dbReference type="EMBL" id="HIX76911.1"/>
    </source>
</evidence>
<reference evidence="5" key="1">
    <citation type="journal article" date="2021" name="PeerJ">
        <title>Extensive microbial diversity within the chicken gut microbiome revealed by metagenomics and culture.</title>
        <authorList>
            <person name="Gilroy R."/>
            <person name="Ravi A."/>
            <person name="Getino M."/>
            <person name="Pursley I."/>
            <person name="Horton D.L."/>
            <person name="Alikhan N.F."/>
            <person name="Baker D."/>
            <person name="Gharbi K."/>
            <person name="Hall N."/>
            <person name="Watson M."/>
            <person name="Adriaenssens E.M."/>
            <person name="Foster-Nyarko E."/>
            <person name="Jarju S."/>
            <person name="Secka A."/>
            <person name="Antonio M."/>
            <person name="Oren A."/>
            <person name="Chaudhuri R.R."/>
            <person name="La Ragione R."/>
            <person name="Hildebrand F."/>
            <person name="Pallen M.J."/>
        </authorList>
    </citation>
    <scope>NUCLEOTIDE SEQUENCE</scope>
    <source>
        <strain evidence="5">CHK183-1962</strain>
    </source>
</reference>
<dbReference type="AlphaFoldDB" id="A0A9D1XD27"/>
<evidence type="ECO:0000256" key="3">
    <source>
        <dbReference type="ARBA" id="ARBA00023163"/>
    </source>
</evidence>
<dbReference type="GO" id="GO:0003700">
    <property type="term" value="F:DNA-binding transcription factor activity"/>
    <property type="evidence" value="ECO:0007669"/>
    <property type="project" value="InterPro"/>
</dbReference>